<comment type="caution">
    <text evidence="2">The sequence shown here is derived from an EMBL/GenBank/DDBJ whole genome shotgun (WGS) entry which is preliminary data.</text>
</comment>
<dbReference type="InterPro" id="IPR016135">
    <property type="entry name" value="UBQ-conjugating_enzyme/RWD"/>
</dbReference>
<proteinExistence type="predicted"/>
<dbReference type="Gene3D" id="3.10.110.10">
    <property type="entry name" value="Ubiquitin Conjugating Enzyme"/>
    <property type="match status" value="1"/>
</dbReference>
<dbReference type="OrthoDB" id="432412at2759"/>
<dbReference type="InterPro" id="IPR059181">
    <property type="entry name" value="RWDD2A-B_C"/>
</dbReference>
<dbReference type="PANTHER" id="PTHR15955:SF8">
    <property type="entry name" value="RWD DOMAIN-CONTAINING PROTEIN 2B-RELATED"/>
    <property type="match status" value="1"/>
</dbReference>
<evidence type="ECO:0000259" key="1">
    <source>
        <dbReference type="PROSITE" id="PS50908"/>
    </source>
</evidence>
<sequence>MEKENIEKQLLEIEVLRSIYSNLNEFTFDNEDAFIEAQVFLSQPDDKTLLEKKLGFSIKFSADGVDDNTDQNKLPLELVCRLPTSYPLSSPPDIFVRSLSVKLDRNFSEELSNYVKSSHDNDSAILDIIEWIKDNVGRFINGTSGKKSPNQESKNVDKLVYERVFFYSHHIFSSEKRRCILQWAQELNLTGFFMPGKPGIICVEGDRTSVQSYCAKLRSVPWQKLQIRENQSFELSPSEWESVKKFKDFEEKLFTSNNQTFDLGILFVFLKEKNLEYVFNLYFGVDGKLPSTS</sequence>
<name>A0A3M7QXF1_BRAPC</name>
<evidence type="ECO:0000313" key="2">
    <source>
        <dbReference type="EMBL" id="RNA15973.1"/>
    </source>
</evidence>
<feature type="domain" description="RWD" evidence="1">
    <location>
        <begin position="11"/>
        <end position="139"/>
    </location>
</feature>
<dbReference type="InterPro" id="IPR017359">
    <property type="entry name" value="Phi-like"/>
</dbReference>
<dbReference type="EMBL" id="REGN01004836">
    <property type="protein sequence ID" value="RNA15973.1"/>
    <property type="molecule type" value="Genomic_DNA"/>
</dbReference>
<dbReference type="SMART" id="SM00591">
    <property type="entry name" value="RWD"/>
    <property type="match status" value="1"/>
</dbReference>
<evidence type="ECO:0000313" key="3">
    <source>
        <dbReference type="Proteomes" id="UP000276133"/>
    </source>
</evidence>
<dbReference type="InterPro" id="IPR010541">
    <property type="entry name" value="Prp3_C"/>
</dbReference>
<dbReference type="PANTHER" id="PTHR15955">
    <property type="entry name" value="RWD DOMAIN CONTAINING PROTEIN 2"/>
    <property type="match status" value="1"/>
</dbReference>
<protein>
    <submittedName>
        <fullName evidence="2">RWD domain-containing 2B</fullName>
    </submittedName>
</protein>
<accession>A0A3M7QXF1</accession>
<dbReference type="SUPFAM" id="SSF54495">
    <property type="entry name" value="UBC-like"/>
    <property type="match status" value="1"/>
</dbReference>
<dbReference type="CDD" id="cd24163">
    <property type="entry name" value="RWDD2_C"/>
    <property type="match status" value="1"/>
</dbReference>
<dbReference type="AlphaFoldDB" id="A0A3M7QXF1"/>
<reference evidence="2 3" key="1">
    <citation type="journal article" date="2018" name="Sci. Rep.">
        <title>Genomic signatures of local adaptation to the degree of environmental predictability in rotifers.</title>
        <authorList>
            <person name="Franch-Gras L."/>
            <person name="Hahn C."/>
            <person name="Garcia-Roger E.M."/>
            <person name="Carmona M.J."/>
            <person name="Serra M."/>
            <person name="Gomez A."/>
        </authorList>
    </citation>
    <scope>NUCLEOTIDE SEQUENCE [LARGE SCALE GENOMIC DNA]</scope>
    <source>
        <strain evidence="2">HYR1</strain>
    </source>
</reference>
<organism evidence="2 3">
    <name type="scientific">Brachionus plicatilis</name>
    <name type="common">Marine rotifer</name>
    <name type="synonym">Brachionus muelleri</name>
    <dbReference type="NCBI Taxonomy" id="10195"/>
    <lineage>
        <taxon>Eukaryota</taxon>
        <taxon>Metazoa</taxon>
        <taxon>Spiralia</taxon>
        <taxon>Gnathifera</taxon>
        <taxon>Rotifera</taxon>
        <taxon>Eurotatoria</taxon>
        <taxon>Monogononta</taxon>
        <taxon>Pseudotrocha</taxon>
        <taxon>Ploima</taxon>
        <taxon>Brachionidae</taxon>
        <taxon>Brachionus</taxon>
    </lineage>
</organism>
<keyword evidence="3" id="KW-1185">Reference proteome</keyword>
<dbReference type="CDD" id="cd23829">
    <property type="entry name" value="RWD_RWDD2"/>
    <property type="match status" value="1"/>
</dbReference>
<dbReference type="Pfam" id="PF05773">
    <property type="entry name" value="RWD"/>
    <property type="match status" value="1"/>
</dbReference>
<dbReference type="Pfam" id="PF06544">
    <property type="entry name" value="Prp3_C"/>
    <property type="match status" value="1"/>
</dbReference>
<dbReference type="PROSITE" id="PS50908">
    <property type="entry name" value="RWD"/>
    <property type="match status" value="1"/>
</dbReference>
<gene>
    <name evidence="2" type="ORF">BpHYR1_050964</name>
</gene>
<dbReference type="Proteomes" id="UP000276133">
    <property type="component" value="Unassembled WGS sequence"/>
</dbReference>
<dbReference type="PIRSF" id="PIRSF038021">
    <property type="entry name" value="UCP038021_RWDD2"/>
    <property type="match status" value="1"/>
</dbReference>
<dbReference type="InterPro" id="IPR006575">
    <property type="entry name" value="RWD_dom"/>
</dbReference>